<sequence>MTQLKRFSGLLTALALTACATPVYQTSNPSCEPPSSYPKYGRDGHQDTTYIVALMAGHSPNDAALLSFYNQAADDIWLRFSAPPVTFWGSVTNWGYRHRIIAVLHSLHGGDASAVVARRQRLAREIALARPDDSEYFWTTGLMLHALGDSFAHTRPDGRAYGELYGHAFAGHLPDIIGDRPDLYLSYVETMFDALETEGADRTALEDYSRRIRELAGMDHEAYRTAVIAYRDSLASTPVFDCDVLADRLTMGEVNRFLTRLETALTTTGG</sequence>
<feature type="signal peptide" evidence="1">
    <location>
        <begin position="1"/>
        <end position="20"/>
    </location>
</feature>
<name>A0ABU7LZ18_9PROT</name>
<accession>A0ABU7LZ18</accession>
<reference evidence="2 3" key="1">
    <citation type="submission" date="2024-01" db="EMBL/GenBank/DDBJ databases">
        <title>Hyphobacterium bacterium isolated from marine sediment.</title>
        <authorList>
            <person name="Zhao S."/>
        </authorList>
    </citation>
    <scope>NUCLEOTIDE SEQUENCE [LARGE SCALE GENOMIC DNA]</scope>
    <source>
        <strain evidence="2 3">Y60-23</strain>
    </source>
</reference>
<protein>
    <recommendedName>
        <fullName evidence="4">Phospholipase C/D domain-containing protein</fullName>
    </recommendedName>
</protein>
<dbReference type="EMBL" id="JAZDRO010000003">
    <property type="protein sequence ID" value="MEE2566701.1"/>
    <property type="molecule type" value="Genomic_DNA"/>
</dbReference>
<keyword evidence="1" id="KW-0732">Signal</keyword>
<comment type="caution">
    <text evidence="2">The sequence shown here is derived from an EMBL/GenBank/DDBJ whole genome shotgun (WGS) entry which is preliminary data.</text>
</comment>
<feature type="chain" id="PRO_5047063160" description="Phospholipase C/D domain-containing protein" evidence="1">
    <location>
        <begin position="21"/>
        <end position="270"/>
    </location>
</feature>
<organism evidence="2 3">
    <name type="scientific">Hyphobacterium marinum</name>
    <dbReference type="NCBI Taxonomy" id="3116574"/>
    <lineage>
        <taxon>Bacteria</taxon>
        <taxon>Pseudomonadati</taxon>
        <taxon>Pseudomonadota</taxon>
        <taxon>Alphaproteobacteria</taxon>
        <taxon>Maricaulales</taxon>
        <taxon>Maricaulaceae</taxon>
        <taxon>Hyphobacterium</taxon>
    </lineage>
</organism>
<gene>
    <name evidence="2" type="ORF">V0U35_08415</name>
</gene>
<evidence type="ECO:0000313" key="3">
    <source>
        <dbReference type="Proteomes" id="UP001310692"/>
    </source>
</evidence>
<keyword evidence="3" id="KW-1185">Reference proteome</keyword>
<dbReference type="RefSeq" id="WP_330196252.1">
    <property type="nucleotide sequence ID" value="NZ_JAZDRO010000003.1"/>
</dbReference>
<dbReference type="PROSITE" id="PS51257">
    <property type="entry name" value="PROKAR_LIPOPROTEIN"/>
    <property type="match status" value="1"/>
</dbReference>
<proteinExistence type="predicted"/>
<evidence type="ECO:0000256" key="1">
    <source>
        <dbReference type="SAM" id="SignalP"/>
    </source>
</evidence>
<evidence type="ECO:0008006" key="4">
    <source>
        <dbReference type="Google" id="ProtNLM"/>
    </source>
</evidence>
<evidence type="ECO:0000313" key="2">
    <source>
        <dbReference type="EMBL" id="MEE2566701.1"/>
    </source>
</evidence>
<dbReference type="Proteomes" id="UP001310692">
    <property type="component" value="Unassembled WGS sequence"/>
</dbReference>